<feature type="compositionally biased region" description="Basic and acidic residues" evidence="1">
    <location>
        <begin position="117"/>
        <end position="133"/>
    </location>
</feature>
<evidence type="ECO:0000313" key="2">
    <source>
        <dbReference type="EMBL" id="CAB9498275.1"/>
    </source>
</evidence>
<proteinExistence type="predicted"/>
<feature type="compositionally biased region" description="Polar residues" evidence="1">
    <location>
        <begin position="63"/>
        <end position="81"/>
    </location>
</feature>
<keyword evidence="3" id="KW-1185">Reference proteome</keyword>
<dbReference type="OrthoDB" id="47703at2759"/>
<dbReference type="AlphaFoldDB" id="A0A9N8DD22"/>
<comment type="caution">
    <text evidence="2">The sequence shown here is derived from an EMBL/GenBank/DDBJ whole genome shotgun (WGS) entry which is preliminary data.</text>
</comment>
<feature type="region of interest" description="Disordered" evidence="1">
    <location>
        <begin position="1"/>
        <end position="33"/>
    </location>
</feature>
<name>A0A9N8DD22_9STRA</name>
<sequence>MSMRNRTPTAPSLVGSKVRSPIARTNSRDKAFHANGKNAKTAVIAVGLALLGLLAVALMGSGSKASTDTSSTVTMNPNSVRRLQPPSPQQQESSTSTSTSTSSGSTSTIEKQMQEQLKQEARKAAQEHHDRDQANVVNINKNAEFKDGKLIVRDADGDIVEDDMLAKDIAAGRDVDLHQRKEEEEETDVAVGENRWKNSNKIPQWLKEYFEWHVQVTAQLNKDNWREQRYLVMTCLGGEVCGNVAHRLRPIMAMLRVAADSKRVFCIHWDLPDRLEKYLHPPQHGGIDWIVPEFIMWKIRKSAHQTDINIIEQQASQDDRRVVNVMYNDDTFAEPYYNDRRKEGEKAASEVFKDTWNVLFKPSFMLTERVTESLRLMGLGAGEYAAAHIDYDQVPQNDAEQEELRLKVEHAMNCLSKLRPGGPYFVAAQTYPIAREAIVYGNHHNVVVHSKQIAHDTSTVPTDLFTSFVEIMLMANARCVAFNRGGYGQLGYLLGYNYNCRVKYSVEKECQWVDPPPATEEREKVVKDEK</sequence>
<organism evidence="2 3">
    <name type="scientific">Seminavis robusta</name>
    <dbReference type="NCBI Taxonomy" id="568900"/>
    <lineage>
        <taxon>Eukaryota</taxon>
        <taxon>Sar</taxon>
        <taxon>Stramenopiles</taxon>
        <taxon>Ochrophyta</taxon>
        <taxon>Bacillariophyta</taxon>
        <taxon>Bacillariophyceae</taxon>
        <taxon>Bacillariophycidae</taxon>
        <taxon>Naviculales</taxon>
        <taxon>Naviculaceae</taxon>
        <taxon>Seminavis</taxon>
    </lineage>
</organism>
<evidence type="ECO:0000313" key="3">
    <source>
        <dbReference type="Proteomes" id="UP001153069"/>
    </source>
</evidence>
<feature type="compositionally biased region" description="Low complexity" evidence="1">
    <location>
        <begin position="93"/>
        <end position="108"/>
    </location>
</feature>
<dbReference type="EMBL" id="CAICTM010000034">
    <property type="protein sequence ID" value="CAB9498275.1"/>
    <property type="molecule type" value="Genomic_DNA"/>
</dbReference>
<protein>
    <submittedName>
        <fullName evidence="2">Uncharacterized protein</fullName>
    </submittedName>
</protein>
<feature type="compositionally biased region" description="Polar residues" evidence="1">
    <location>
        <begin position="1"/>
        <end position="10"/>
    </location>
</feature>
<dbReference type="Proteomes" id="UP001153069">
    <property type="component" value="Unassembled WGS sequence"/>
</dbReference>
<feature type="region of interest" description="Disordered" evidence="1">
    <location>
        <begin position="62"/>
        <end position="139"/>
    </location>
</feature>
<gene>
    <name evidence="2" type="ORF">SEMRO_34_G022080.1</name>
</gene>
<reference evidence="2" key="1">
    <citation type="submission" date="2020-06" db="EMBL/GenBank/DDBJ databases">
        <authorList>
            <consortium name="Plant Systems Biology data submission"/>
        </authorList>
    </citation>
    <scope>NUCLEOTIDE SEQUENCE</scope>
    <source>
        <strain evidence="2">D6</strain>
    </source>
</reference>
<accession>A0A9N8DD22</accession>
<evidence type="ECO:0000256" key="1">
    <source>
        <dbReference type="SAM" id="MobiDB-lite"/>
    </source>
</evidence>